<evidence type="ECO:0000256" key="14">
    <source>
        <dbReference type="SAM" id="MobiDB-lite"/>
    </source>
</evidence>
<keyword evidence="6" id="KW-0285">Flavoprotein</keyword>
<evidence type="ECO:0000256" key="10">
    <source>
        <dbReference type="ARBA" id="ARBA00022982"/>
    </source>
</evidence>
<comment type="catalytic activity">
    <reaction evidence="12">
        <text>hydrogen sulfide + 3 NADP(+) + 3 H2O = sulfite + 3 NADPH + 4 H(+)</text>
        <dbReference type="Rhea" id="RHEA:13801"/>
        <dbReference type="ChEBI" id="CHEBI:15377"/>
        <dbReference type="ChEBI" id="CHEBI:15378"/>
        <dbReference type="ChEBI" id="CHEBI:17359"/>
        <dbReference type="ChEBI" id="CHEBI:29919"/>
        <dbReference type="ChEBI" id="CHEBI:57783"/>
        <dbReference type="ChEBI" id="CHEBI:58349"/>
        <dbReference type="EC" id="1.8.1.2"/>
    </reaction>
</comment>
<feature type="compositionally biased region" description="Polar residues" evidence="14">
    <location>
        <begin position="33"/>
        <end position="42"/>
    </location>
</feature>
<proteinExistence type="predicted"/>
<dbReference type="AlphaFoldDB" id="A0A0J0XCL0"/>
<keyword evidence="8" id="KW-0274">FAD</keyword>
<comment type="pathway">
    <text evidence="3">Sulfur metabolism; hydrogen sulfide biosynthesis; hydrogen sulfide from sulfite (NADPH route): step 1/1.</text>
</comment>
<sequence>MAPVAISNPPFPAGVNAAKAAALGNGNGNGSATPYSATSTAVSEAGDKSPKLASPKAEPTSLAEGVTLIPGAPGYVDQLVAANAALPSTAPGATVYASGLEVLEALAVQNSSAVWVYDDAVEVGFGTRLAAWDADDLPAAAGKVHPVETREGAGLEIAGYAKKAPAGKISVFASATTLPYLAANLAKIEGDVVIHVAATATGADLELTDALAEAGVLKALTQLPEEWDVVFSAGVDVIATGAHLYGAEGKVVHVVESTYAAREVQSYKFPAAGAYDEFVVLGEGADVHLAVASHAASTIAGAKVILNTLSPSPEKLAAALQSKATVTVTGPTISDAEALKAVVLAALYSAPTSSSAKLPAIKVAVTPSTATAPQDAKVVSLFTAPKAPLPTLLAHLFFASPSLATTLAQYGAVTVTGTKSVLALSQGSAVPLAPNTPSDLIWVQDNGVFKGTDVFATAKDGATVVIELPWTEEDLQSKLSAAEIKTIQDKKLRVFLLDLEPGSPLNVIREQVAFLLLYTGSQRLPKGVWKVLDAYHSGQLGRDQVEEAQAALFEIPPNVLSALEVDPEKLSKIKDAWTWDAVAGEPVVLEADALPKLSSWELAARHILFREAYAVPDSGAKLTDADEVSTGVTALSPELDEETFLVTVSENRRLTPLTYDRNIFHLELDTKGTGLKYEIGEAIGIHGWNNAKEVEEFIEWYGLDPEAVVTIPHLDRKGQQTTRTVFQLLQQNLDLFGQPGKSFYADLSKFATKREEAMKLKFISVPEGGELFARMAENETVNFADVLREFPSARPSVQELMGLIPEIKPRHYSIASAQAVVGDKVELLIVTVDWVDTKGRTRYGQCTRYLVDLAVGAKVTVSIKPSVMKLPPNPTQPLIMAGLGTGAAPFRAFAQMRAHQMSQGIEVSTDSSYFFGSRHRSEEYLYGEELEAWRDAGVIGNLGLAFSRDQKHKIYIQHRIKEHGRVLAKQLLEQDPKKQAAFYLCGPTWPVPDIFNALCEALVEEGNMSREQAEQYLEDLKESERYVLEVY</sequence>
<keyword evidence="7" id="KW-0288">FMN</keyword>
<feature type="domain" description="FAD-binding FR-type" evidence="15">
    <location>
        <begin position="641"/>
        <end position="872"/>
    </location>
</feature>
<evidence type="ECO:0000256" key="12">
    <source>
        <dbReference type="ARBA" id="ARBA00052219"/>
    </source>
</evidence>
<dbReference type="SUPFAM" id="SSF63380">
    <property type="entry name" value="Riboflavin synthase domain-like"/>
    <property type="match status" value="1"/>
</dbReference>
<dbReference type="GO" id="GO:0004783">
    <property type="term" value="F:sulfite reductase (NADPH) activity"/>
    <property type="evidence" value="ECO:0007669"/>
    <property type="project" value="UniProtKB-EC"/>
</dbReference>
<evidence type="ECO:0000256" key="6">
    <source>
        <dbReference type="ARBA" id="ARBA00022630"/>
    </source>
</evidence>
<keyword evidence="17" id="KW-1185">Reference proteome</keyword>
<comment type="cofactor">
    <cofactor evidence="1">
        <name>FMN</name>
        <dbReference type="ChEBI" id="CHEBI:58210"/>
    </cofactor>
</comment>
<keyword evidence="11" id="KW-0560">Oxidoreductase</keyword>
<dbReference type="Proteomes" id="UP000053611">
    <property type="component" value="Unassembled WGS sequence"/>
</dbReference>
<dbReference type="Gene3D" id="3.40.920.10">
    <property type="entry name" value="Pyruvate-ferredoxin oxidoreductase, PFOR, domain III"/>
    <property type="match status" value="1"/>
</dbReference>
<dbReference type="InterPro" id="IPR017927">
    <property type="entry name" value="FAD-bd_FR_type"/>
</dbReference>
<name>A0A0J0XCL0_9TREE</name>
<protein>
    <recommendedName>
        <fullName evidence="4">assimilatory sulfite reductase (NADPH)</fullName>
        <ecNumber evidence="4">1.8.1.2</ecNumber>
    </recommendedName>
</protein>
<accession>A0A0J0XCL0</accession>
<dbReference type="InterPro" id="IPR039261">
    <property type="entry name" value="FNR_nucleotide-bd"/>
</dbReference>
<dbReference type="Gene3D" id="3.40.50.80">
    <property type="entry name" value="Nucleotide-binding domain of ferredoxin-NADP reductase (FNR) module"/>
    <property type="match status" value="1"/>
</dbReference>
<dbReference type="SUPFAM" id="SSF53323">
    <property type="entry name" value="Pyruvate-ferredoxin oxidoreductase, PFOR, domain III"/>
    <property type="match status" value="1"/>
</dbReference>
<evidence type="ECO:0000256" key="13">
    <source>
        <dbReference type="ARBA" id="ARBA00059320"/>
    </source>
</evidence>
<organism evidence="16 17">
    <name type="scientific">Cutaneotrichosporon oleaginosum</name>
    <dbReference type="NCBI Taxonomy" id="879819"/>
    <lineage>
        <taxon>Eukaryota</taxon>
        <taxon>Fungi</taxon>
        <taxon>Dikarya</taxon>
        <taxon>Basidiomycota</taxon>
        <taxon>Agaricomycotina</taxon>
        <taxon>Tremellomycetes</taxon>
        <taxon>Trichosporonales</taxon>
        <taxon>Trichosporonaceae</taxon>
        <taxon>Cutaneotrichosporon</taxon>
    </lineage>
</organism>
<evidence type="ECO:0000256" key="4">
    <source>
        <dbReference type="ARBA" id="ARBA00012604"/>
    </source>
</evidence>
<dbReference type="FunFam" id="1.20.990.10:FF:000010">
    <property type="entry name" value="Sulfite reductase [NADPH] flavoprotein component"/>
    <property type="match status" value="1"/>
</dbReference>
<dbReference type="InterPro" id="IPR002869">
    <property type="entry name" value="Pyrv_flavodox_OxRed_cen"/>
</dbReference>
<evidence type="ECO:0000256" key="11">
    <source>
        <dbReference type="ARBA" id="ARBA00023002"/>
    </source>
</evidence>
<dbReference type="EC" id="1.8.1.2" evidence="4"/>
<dbReference type="InterPro" id="IPR001433">
    <property type="entry name" value="OxRdtase_FAD/NAD-bd"/>
</dbReference>
<dbReference type="PANTHER" id="PTHR19384">
    <property type="entry name" value="NITRIC OXIDE SYNTHASE-RELATED"/>
    <property type="match status" value="1"/>
</dbReference>
<dbReference type="Gene3D" id="2.40.30.10">
    <property type="entry name" value="Translation factors"/>
    <property type="match status" value="1"/>
</dbReference>
<dbReference type="Pfam" id="PF00667">
    <property type="entry name" value="FAD_binding_1"/>
    <property type="match status" value="1"/>
</dbReference>
<evidence type="ECO:0000256" key="7">
    <source>
        <dbReference type="ARBA" id="ARBA00022643"/>
    </source>
</evidence>
<dbReference type="PANTHER" id="PTHR19384:SF109">
    <property type="entry name" value="SULFITE REDUCTASE [NADPH] FLAVOPROTEIN COMPONENT"/>
    <property type="match status" value="1"/>
</dbReference>
<dbReference type="Gene3D" id="1.20.990.10">
    <property type="entry name" value="NADPH-cytochrome p450 Reductase, Chain A, domain 3"/>
    <property type="match status" value="1"/>
</dbReference>
<dbReference type="CDD" id="cd06207">
    <property type="entry name" value="CyPoR_like"/>
    <property type="match status" value="1"/>
</dbReference>
<dbReference type="PROSITE" id="PS51384">
    <property type="entry name" value="FAD_FR"/>
    <property type="match status" value="1"/>
</dbReference>
<keyword evidence="10" id="KW-0249">Electron transport</keyword>
<evidence type="ECO:0000313" key="17">
    <source>
        <dbReference type="Proteomes" id="UP000053611"/>
    </source>
</evidence>
<dbReference type="InterPro" id="IPR023173">
    <property type="entry name" value="NADPH_Cyt_P450_Rdtase_alpha"/>
</dbReference>
<dbReference type="GeneID" id="28985131"/>
<dbReference type="SUPFAM" id="SSF52343">
    <property type="entry name" value="Ferredoxin reductase-like, C-terminal NADP-linked domain"/>
    <property type="match status" value="1"/>
</dbReference>
<dbReference type="PRINTS" id="PR00371">
    <property type="entry name" value="FPNCR"/>
</dbReference>
<comment type="function">
    <text evidence="13">This enzyme catalyzes the 6-electron reduction of sulfite to sulfide. This is one of several activities required for the biosynthesis of L-cysteine from sulfate.</text>
</comment>
<evidence type="ECO:0000256" key="2">
    <source>
        <dbReference type="ARBA" id="ARBA00001974"/>
    </source>
</evidence>
<gene>
    <name evidence="16" type="ORF">CC85DRAFT_289171</name>
</gene>
<evidence type="ECO:0000256" key="3">
    <source>
        <dbReference type="ARBA" id="ARBA00004774"/>
    </source>
</evidence>
<keyword evidence="5" id="KW-0813">Transport</keyword>
<dbReference type="STRING" id="879819.A0A0J0XCL0"/>
<dbReference type="Pfam" id="PF00175">
    <property type="entry name" value="NAD_binding_1"/>
    <property type="match status" value="1"/>
</dbReference>
<dbReference type="GO" id="GO:0050660">
    <property type="term" value="F:flavin adenine dinucleotide binding"/>
    <property type="evidence" value="ECO:0007669"/>
    <property type="project" value="TreeGrafter"/>
</dbReference>
<dbReference type="InterPro" id="IPR001709">
    <property type="entry name" value="Flavoprot_Pyr_Nucl_cyt_Rdtase"/>
</dbReference>
<evidence type="ECO:0000256" key="1">
    <source>
        <dbReference type="ARBA" id="ARBA00001917"/>
    </source>
</evidence>
<evidence type="ECO:0000256" key="8">
    <source>
        <dbReference type="ARBA" id="ARBA00022827"/>
    </source>
</evidence>
<dbReference type="GO" id="GO:0010181">
    <property type="term" value="F:FMN binding"/>
    <property type="evidence" value="ECO:0007669"/>
    <property type="project" value="TreeGrafter"/>
</dbReference>
<keyword evidence="9" id="KW-0521">NADP</keyword>
<reference evidence="16 17" key="1">
    <citation type="submission" date="2015-03" db="EMBL/GenBank/DDBJ databases">
        <title>Genomics and transcriptomics of the oil-accumulating basidiomycete yeast T. oleaginosus allow insights into substrate utilization and the diverse evolutionary trajectories of mating systems in fungi.</title>
        <authorList>
            <consortium name="DOE Joint Genome Institute"/>
            <person name="Kourist R."/>
            <person name="Kracht O."/>
            <person name="Bracharz F."/>
            <person name="Lipzen A."/>
            <person name="Nolan M."/>
            <person name="Ohm R."/>
            <person name="Grigoriev I."/>
            <person name="Sun S."/>
            <person name="Heitman J."/>
            <person name="Bruck T."/>
            <person name="Nowrousian M."/>
        </authorList>
    </citation>
    <scope>NUCLEOTIDE SEQUENCE [LARGE SCALE GENOMIC DNA]</scope>
    <source>
        <strain evidence="16 17">IBC0246</strain>
    </source>
</reference>
<dbReference type="GO" id="GO:0005829">
    <property type="term" value="C:cytosol"/>
    <property type="evidence" value="ECO:0007669"/>
    <property type="project" value="TreeGrafter"/>
</dbReference>
<dbReference type="EMBL" id="KQ087282">
    <property type="protein sequence ID" value="KLT38801.1"/>
    <property type="molecule type" value="Genomic_DNA"/>
</dbReference>
<comment type="cofactor">
    <cofactor evidence="2">
        <name>FAD</name>
        <dbReference type="ChEBI" id="CHEBI:57692"/>
    </cofactor>
</comment>
<dbReference type="OrthoDB" id="1856718at2759"/>
<evidence type="ECO:0000256" key="9">
    <source>
        <dbReference type="ARBA" id="ARBA00022857"/>
    </source>
</evidence>
<evidence type="ECO:0000313" key="16">
    <source>
        <dbReference type="EMBL" id="KLT38801.1"/>
    </source>
</evidence>
<feature type="region of interest" description="Disordered" evidence="14">
    <location>
        <begin position="28"/>
        <end position="60"/>
    </location>
</feature>
<evidence type="ECO:0000256" key="5">
    <source>
        <dbReference type="ARBA" id="ARBA00022448"/>
    </source>
</evidence>
<dbReference type="RefSeq" id="XP_018275292.1">
    <property type="nucleotide sequence ID" value="XM_018424528.1"/>
</dbReference>
<dbReference type="InterPro" id="IPR003097">
    <property type="entry name" value="CysJ-like_FAD-binding"/>
</dbReference>
<dbReference type="InterPro" id="IPR017938">
    <property type="entry name" value="Riboflavin_synthase-like_b-brl"/>
</dbReference>
<evidence type="ECO:0000259" key="15">
    <source>
        <dbReference type="PROSITE" id="PS51384"/>
    </source>
</evidence>